<organism evidence="2 3">
    <name type="scientific">Roseobacter ponti</name>
    <dbReference type="NCBI Taxonomy" id="1891787"/>
    <lineage>
        <taxon>Bacteria</taxon>
        <taxon>Pseudomonadati</taxon>
        <taxon>Pseudomonadota</taxon>
        <taxon>Alphaproteobacteria</taxon>
        <taxon>Rhodobacterales</taxon>
        <taxon>Roseobacteraceae</taxon>
        <taxon>Roseobacter</taxon>
    </lineage>
</organism>
<proteinExistence type="predicted"/>
<evidence type="ECO:0008006" key="4">
    <source>
        <dbReference type="Google" id="ProtNLM"/>
    </source>
</evidence>
<evidence type="ECO:0000256" key="1">
    <source>
        <dbReference type="SAM" id="Phobius"/>
    </source>
</evidence>
<dbReference type="AlphaFoldDB" id="A0A858SUE7"/>
<sequence length="182" mass="18973">MSGKIAIERNEGSKIRVFSVSRAPADMRAALDAAPRADVARDLLGDPHLNTASTEIFPVSDLAGVGLGAYLIEGYAVDADIIATDRAKLDALDGYVLLLFSDSFGGAESRLSPGPDLTLIGTYEEYRPEEGVPAALTADSAMPYTGVPGVVPAPPARSGAGSAMVVFAILVLLGLLVWWLLT</sequence>
<keyword evidence="3" id="KW-1185">Reference proteome</keyword>
<feature type="transmembrane region" description="Helical" evidence="1">
    <location>
        <begin position="163"/>
        <end position="181"/>
    </location>
</feature>
<dbReference type="Proteomes" id="UP000503308">
    <property type="component" value="Chromosome"/>
</dbReference>
<keyword evidence="1" id="KW-1133">Transmembrane helix</keyword>
<accession>A0A858SUE7</accession>
<evidence type="ECO:0000313" key="3">
    <source>
        <dbReference type="Proteomes" id="UP000503308"/>
    </source>
</evidence>
<dbReference type="KEGG" id="rpon:G3256_14530"/>
<name>A0A858SUE7_9RHOB</name>
<dbReference type="EMBL" id="CP048788">
    <property type="protein sequence ID" value="QJF52305.1"/>
    <property type="molecule type" value="Genomic_DNA"/>
</dbReference>
<protein>
    <recommendedName>
        <fullName evidence="4">Aspartate carbamoyltransferase catalytic subunit</fullName>
    </recommendedName>
</protein>
<evidence type="ECO:0000313" key="2">
    <source>
        <dbReference type="EMBL" id="QJF52305.1"/>
    </source>
</evidence>
<dbReference type="RefSeq" id="WP_169641524.1">
    <property type="nucleotide sequence ID" value="NZ_CP048788.1"/>
</dbReference>
<gene>
    <name evidence="2" type="ORF">G3256_14530</name>
</gene>
<keyword evidence="1" id="KW-0812">Transmembrane</keyword>
<keyword evidence="1" id="KW-0472">Membrane</keyword>
<reference evidence="2 3" key="1">
    <citation type="submission" date="2020-02" db="EMBL/GenBank/DDBJ databases">
        <title>Genome sequence of Roseobacter ponti.</title>
        <authorList>
            <person name="Hollensteiner J."/>
            <person name="Schneider D."/>
            <person name="Poehlein A."/>
            <person name="Daniel R."/>
        </authorList>
    </citation>
    <scope>NUCLEOTIDE SEQUENCE [LARGE SCALE GENOMIC DNA]</scope>
    <source>
        <strain evidence="2 3">DSM 106830</strain>
    </source>
</reference>